<proteinExistence type="predicted"/>
<keyword evidence="2" id="KW-1185">Reference proteome</keyword>
<evidence type="ECO:0000313" key="1">
    <source>
        <dbReference type="EMBL" id="KAJ8027660.1"/>
    </source>
</evidence>
<protein>
    <submittedName>
        <fullName evidence="1">Uncharacterized protein</fullName>
    </submittedName>
</protein>
<organism evidence="1 2">
    <name type="scientific">Holothuria leucospilota</name>
    <name type="common">Black long sea cucumber</name>
    <name type="synonym">Mertensiothuria leucospilota</name>
    <dbReference type="NCBI Taxonomy" id="206669"/>
    <lineage>
        <taxon>Eukaryota</taxon>
        <taxon>Metazoa</taxon>
        <taxon>Echinodermata</taxon>
        <taxon>Eleutherozoa</taxon>
        <taxon>Echinozoa</taxon>
        <taxon>Holothuroidea</taxon>
        <taxon>Aspidochirotacea</taxon>
        <taxon>Aspidochirotida</taxon>
        <taxon>Holothuriidae</taxon>
        <taxon>Holothuria</taxon>
    </lineage>
</organism>
<evidence type="ECO:0000313" key="2">
    <source>
        <dbReference type="Proteomes" id="UP001152320"/>
    </source>
</evidence>
<sequence>MIRIGRAMIKADRTESWESHLCAVTDILPIFAAAGHFNNLKSAYLYIQEMSKLERRNPDVYKKFHDGFHVIRRTKQYWSGLSCDLVIKQTLMRSVRGTGGLTHGSKMTEEQRTLWTMSAPIVSEYKLAM</sequence>
<reference evidence="1" key="1">
    <citation type="submission" date="2021-10" db="EMBL/GenBank/DDBJ databases">
        <title>Tropical sea cucumber genome reveals ecological adaptation and Cuvierian tubules defense mechanism.</title>
        <authorList>
            <person name="Chen T."/>
        </authorList>
    </citation>
    <scope>NUCLEOTIDE SEQUENCE</scope>
    <source>
        <strain evidence="1">Nanhai2018</strain>
        <tissue evidence="1">Muscle</tissue>
    </source>
</reference>
<gene>
    <name evidence="1" type="ORF">HOLleu_32863</name>
</gene>
<dbReference type="PANTHER" id="PTHR47018">
    <property type="entry name" value="CXC DOMAIN-CONTAINING PROTEIN-RELATED"/>
    <property type="match status" value="1"/>
</dbReference>
<accession>A0A9Q1GZH2</accession>
<dbReference type="AlphaFoldDB" id="A0A9Q1GZH2"/>
<dbReference type="PANTHER" id="PTHR47018:SF1">
    <property type="entry name" value="TESMIN_TSO1-LIKE CXC DOMAIN-CONTAINING PROTEIN"/>
    <property type="match status" value="1"/>
</dbReference>
<name>A0A9Q1GZH2_HOLLE</name>
<dbReference type="OrthoDB" id="6753017at2759"/>
<comment type="caution">
    <text evidence="1">The sequence shown here is derived from an EMBL/GenBank/DDBJ whole genome shotgun (WGS) entry which is preliminary data.</text>
</comment>
<dbReference type="Proteomes" id="UP001152320">
    <property type="component" value="Chromosome 16"/>
</dbReference>
<dbReference type="EMBL" id="JAIZAY010000016">
    <property type="protein sequence ID" value="KAJ8027660.1"/>
    <property type="molecule type" value="Genomic_DNA"/>
</dbReference>